<reference evidence="1 2" key="1">
    <citation type="journal article" date="2021" name="Elife">
        <title>Chloroplast acquisition without the gene transfer in kleptoplastic sea slugs, Plakobranchus ocellatus.</title>
        <authorList>
            <person name="Maeda T."/>
            <person name="Takahashi S."/>
            <person name="Yoshida T."/>
            <person name="Shimamura S."/>
            <person name="Takaki Y."/>
            <person name="Nagai Y."/>
            <person name="Toyoda A."/>
            <person name="Suzuki Y."/>
            <person name="Arimoto A."/>
            <person name="Ishii H."/>
            <person name="Satoh N."/>
            <person name="Nishiyama T."/>
            <person name="Hasebe M."/>
            <person name="Maruyama T."/>
            <person name="Minagawa J."/>
            <person name="Obokata J."/>
            <person name="Shigenobu S."/>
        </authorList>
    </citation>
    <scope>NUCLEOTIDE SEQUENCE [LARGE SCALE GENOMIC DNA]</scope>
</reference>
<dbReference type="PANTHER" id="PTHR22955:SF65">
    <property type="entry name" value="INTEGRASE CATALYTIC DOMAIN-CONTAINING PROTEIN"/>
    <property type="match status" value="1"/>
</dbReference>
<gene>
    <name evidence="1" type="ORF">ElyMa_000197800</name>
</gene>
<name>A0AAV4EX75_9GAST</name>
<keyword evidence="2" id="KW-1185">Reference proteome</keyword>
<dbReference type="Proteomes" id="UP000762676">
    <property type="component" value="Unassembled WGS sequence"/>
</dbReference>
<comment type="caution">
    <text evidence="1">The sequence shown here is derived from an EMBL/GenBank/DDBJ whole genome shotgun (WGS) entry which is preliminary data.</text>
</comment>
<dbReference type="EMBL" id="BMAT01000371">
    <property type="protein sequence ID" value="GFR65140.1"/>
    <property type="molecule type" value="Genomic_DNA"/>
</dbReference>
<organism evidence="1 2">
    <name type="scientific">Elysia marginata</name>
    <dbReference type="NCBI Taxonomy" id="1093978"/>
    <lineage>
        <taxon>Eukaryota</taxon>
        <taxon>Metazoa</taxon>
        <taxon>Spiralia</taxon>
        <taxon>Lophotrochozoa</taxon>
        <taxon>Mollusca</taxon>
        <taxon>Gastropoda</taxon>
        <taxon>Heterobranchia</taxon>
        <taxon>Euthyneura</taxon>
        <taxon>Panpulmonata</taxon>
        <taxon>Sacoglossa</taxon>
        <taxon>Placobranchoidea</taxon>
        <taxon>Plakobranchidae</taxon>
        <taxon>Elysia</taxon>
    </lineage>
</organism>
<dbReference type="PANTHER" id="PTHR22955">
    <property type="entry name" value="RETROTRANSPOSON"/>
    <property type="match status" value="1"/>
</dbReference>
<dbReference type="InterPro" id="IPR008042">
    <property type="entry name" value="Retrotrans_Pao"/>
</dbReference>
<dbReference type="Pfam" id="PF05380">
    <property type="entry name" value="Peptidase_A17"/>
    <property type="match status" value="1"/>
</dbReference>
<accession>A0AAV4EX75</accession>
<protein>
    <submittedName>
        <fullName evidence="1">Pro-Pol polyprotein</fullName>
    </submittedName>
</protein>
<evidence type="ECO:0000313" key="2">
    <source>
        <dbReference type="Proteomes" id="UP000762676"/>
    </source>
</evidence>
<proteinExistence type="predicted"/>
<sequence>MSFIARLFDPLGFLGPYIITAKLIFQELWKLGIDWDLELPNPIKCLFRRWLEGLNCLPEWKIPRCFVSESWSGADEVQLFIFCDASEKAYACCAYLRVNERDNFRVSLIMSKTRVAPLKNISLPRLELLGAVLGARVVQFLLSALQLPSHTVYRCYTDSMVALGWIKGESHRWKTFVSNHVQEIQTRTKTSCWGRIAGCENPADLLTRGAEAKTLIKSNLWSQGPEWLLSNFYLPSEETISVQETEDITKSEL</sequence>
<evidence type="ECO:0000313" key="1">
    <source>
        <dbReference type="EMBL" id="GFR65140.1"/>
    </source>
</evidence>
<dbReference type="AlphaFoldDB" id="A0AAV4EX75"/>